<feature type="chain" id="PRO_5012425169" evidence="1">
    <location>
        <begin position="18"/>
        <end position="137"/>
    </location>
</feature>
<evidence type="ECO:0000313" key="2">
    <source>
        <dbReference type="EMBL" id="SOB86989.1"/>
    </source>
</evidence>
<dbReference type="RefSeq" id="WP_097063939.1">
    <property type="nucleotide sequence ID" value="NZ_OBMI01000002.1"/>
</dbReference>
<keyword evidence="1" id="KW-0732">Signal</keyword>
<evidence type="ECO:0000256" key="1">
    <source>
        <dbReference type="SAM" id="SignalP"/>
    </source>
</evidence>
<accession>A0A285R005</accession>
<name>A0A285R005_9SPHN</name>
<gene>
    <name evidence="2" type="ORF">SAMN06297144_2108</name>
</gene>
<evidence type="ECO:0000313" key="3">
    <source>
        <dbReference type="Proteomes" id="UP000219494"/>
    </source>
</evidence>
<keyword evidence="3" id="KW-1185">Reference proteome</keyword>
<dbReference type="EMBL" id="OBMI01000002">
    <property type="protein sequence ID" value="SOB86989.1"/>
    <property type="molecule type" value="Genomic_DNA"/>
</dbReference>
<dbReference type="Proteomes" id="UP000219494">
    <property type="component" value="Unassembled WGS sequence"/>
</dbReference>
<proteinExistence type="predicted"/>
<reference evidence="2 3" key="1">
    <citation type="submission" date="2017-07" db="EMBL/GenBank/DDBJ databases">
        <authorList>
            <person name="Sun Z.S."/>
            <person name="Albrecht U."/>
            <person name="Echele G."/>
            <person name="Lee C.C."/>
        </authorList>
    </citation>
    <scope>NUCLEOTIDE SEQUENCE [LARGE SCALE GENOMIC DNA]</scope>
    <source>
        <strain evidence="2 3">CGMCC 1.12672</strain>
    </source>
</reference>
<dbReference type="AlphaFoldDB" id="A0A285R005"/>
<dbReference type="OrthoDB" id="7189189at2"/>
<organism evidence="2 3">
    <name type="scientific">Sphingomonas guangdongensis</name>
    <dbReference type="NCBI Taxonomy" id="1141890"/>
    <lineage>
        <taxon>Bacteria</taxon>
        <taxon>Pseudomonadati</taxon>
        <taxon>Pseudomonadota</taxon>
        <taxon>Alphaproteobacteria</taxon>
        <taxon>Sphingomonadales</taxon>
        <taxon>Sphingomonadaceae</taxon>
        <taxon>Sphingomonas</taxon>
    </lineage>
</organism>
<protein>
    <submittedName>
        <fullName evidence="2">Uncharacterized protein</fullName>
    </submittedName>
</protein>
<sequence>MIAPALALALLSAPAQGGQPCGPEQVDAAREFTGVYLDDFEGQAFAEGATTAAEARRSRPLPWFELDVVGLGRPFGITRRELSRAYRVRFIGERRSRTATPFPCGYGHMNVSPASIRLVRLISIERLGSTVSSGNRR</sequence>
<feature type="signal peptide" evidence="1">
    <location>
        <begin position="1"/>
        <end position="17"/>
    </location>
</feature>